<feature type="domain" description="C2H2-type" evidence="6">
    <location>
        <begin position="419"/>
        <end position="441"/>
    </location>
</feature>
<dbReference type="AlphaFoldDB" id="A0A8S4SLT0"/>
<keyword evidence="8" id="KW-1185">Reference proteome</keyword>
<sequence length="769" mass="88732">MASHTFTDIEATLPSNITENFRNIQQMNLRKLAKDAQIHIPKPTTIDLVGGIYCHLCELTYSKKKEYEDHYSKHGSGEKIVYTCVVCHKQHTSYPSLRGHCYTTHVIKCRHKCEYCLKYFSKITALNDHIKAMHTFKCSTCNKQFTSKSELQLHQIIHDNTGSVPYHCQVCEVKLASLDSCKDHADVHTVFIYTCPICNENIPSRDDAGLHLLKHFDDIKEEKTVEVIQNSDNQETSIERLGGIACGYCTVICKDRVEFDAHVSYEHGDKDIVYVCVVCDKLFEKYSAFGEHAYNHFSKDRYCCSICLKTFNRLSMLATHMAVCQADSESSGKPFACSECGHRYGTEQRLRKHLQDEHGIHCIRCPVENCQKICASPKELIFHQYVHNSQQNWCRQCGLLFTSLTSCERHIDVHRQKLYGCPICNRNYREKYVLMKHITQHFESTVHICKVCGKVYNHRRRFLEHVKTHNEKRTHTCTYCNKGFSKLDLLRQHLNVHTGSKPYKCTICSRTFASYPNWAKHKRRMHNLEGKIYKKYDPTSDDEAEEINEIKIDSKTSDEAIFTKNDGKIKINNSNLDTITNNESLIEINPQINVTDMKLKYQFQVQNSTLEPETIHCIDIEKELQIMQNIPEKPHDGNFELVDVLETNNAIFDNVSTAIPANAGPSSEASNYPPEYGPEFTIGDSCGILDLDDHMLPHIDPLLTIKTEEFNMTHKNTLLPPYLDPATYQKYQVTPKWEPPVFTKVFPEYPYYGDMVDANRLSMMNTDIF</sequence>
<keyword evidence="4" id="KW-0862">Zinc</keyword>
<dbReference type="SUPFAM" id="SSF57667">
    <property type="entry name" value="beta-beta-alpha zinc fingers"/>
    <property type="match status" value="5"/>
</dbReference>
<evidence type="ECO:0000256" key="3">
    <source>
        <dbReference type="ARBA" id="ARBA00022771"/>
    </source>
</evidence>
<dbReference type="InterPro" id="IPR036236">
    <property type="entry name" value="Znf_C2H2_sf"/>
</dbReference>
<gene>
    <name evidence="7" type="primary">jg18966</name>
    <name evidence="7" type="ORF">PAEG_LOCUS27825</name>
</gene>
<accession>A0A8S4SLT0</accession>
<keyword evidence="3 5" id="KW-0863">Zinc-finger</keyword>
<dbReference type="PANTHER" id="PTHR24379:SF121">
    <property type="entry name" value="C2H2-TYPE DOMAIN-CONTAINING PROTEIN"/>
    <property type="match status" value="1"/>
</dbReference>
<name>A0A8S4SLT0_9NEOP</name>
<feature type="domain" description="C2H2-type" evidence="6">
    <location>
        <begin position="111"/>
        <end position="135"/>
    </location>
</feature>
<evidence type="ECO:0000313" key="7">
    <source>
        <dbReference type="EMBL" id="CAH2269770.1"/>
    </source>
</evidence>
<feature type="domain" description="C2H2-type" evidence="6">
    <location>
        <begin position="447"/>
        <end position="474"/>
    </location>
</feature>
<dbReference type="PANTHER" id="PTHR24379">
    <property type="entry name" value="KRAB AND ZINC FINGER DOMAIN-CONTAINING"/>
    <property type="match status" value="1"/>
</dbReference>
<reference evidence="7" key="1">
    <citation type="submission" date="2022-03" db="EMBL/GenBank/DDBJ databases">
        <authorList>
            <person name="Lindestad O."/>
        </authorList>
    </citation>
    <scope>NUCLEOTIDE SEQUENCE</scope>
</reference>
<dbReference type="Pfam" id="PF00096">
    <property type="entry name" value="zf-C2H2"/>
    <property type="match status" value="2"/>
</dbReference>
<comment type="caution">
    <text evidence="7">The sequence shown here is derived from an EMBL/GenBank/DDBJ whole genome shotgun (WGS) entry which is preliminary data.</text>
</comment>
<evidence type="ECO:0000259" key="6">
    <source>
        <dbReference type="PROSITE" id="PS50157"/>
    </source>
</evidence>
<evidence type="ECO:0000256" key="1">
    <source>
        <dbReference type="ARBA" id="ARBA00022723"/>
    </source>
</evidence>
<keyword evidence="2" id="KW-0677">Repeat</keyword>
<keyword evidence="1" id="KW-0479">Metal-binding</keyword>
<dbReference type="InterPro" id="IPR013087">
    <property type="entry name" value="Znf_C2H2_type"/>
</dbReference>
<proteinExistence type="predicted"/>
<dbReference type="EMBL" id="CAKXAJ010026541">
    <property type="protein sequence ID" value="CAH2269770.1"/>
    <property type="molecule type" value="Genomic_DNA"/>
</dbReference>
<feature type="domain" description="C2H2-type" evidence="6">
    <location>
        <begin position="335"/>
        <end position="366"/>
    </location>
</feature>
<dbReference type="PROSITE" id="PS50157">
    <property type="entry name" value="ZINC_FINGER_C2H2_2"/>
    <property type="match status" value="9"/>
</dbReference>
<protein>
    <submittedName>
        <fullName evidence="7">Jg18966 protein</fullName>
    </submittedName>
</protein>
<evidence type="ECO:0000256" key="4">
    <source>
        <dbReference type="ARBA" id="ARBA00022833"/>
    </source>
</evidence>
<dbReference type="Proteomes" id="UP000838756">
    <property type="component" value="Unassembled WGS sequence"/>
</dbReference>
<feature type="domain" description="C2H2-type" evidence="6">
    <location>
        <begin position="136"/>
        <end position="163"/>
    </location>
</feature>
<evidence type="ECO:0000256" key="2">
    <source>
        <dbReference type="ARBA" id="ARBA00022737"/>
    </source>
</evidence>
<feature type="domain" description="C2H2-type" evidence="6">
    <location>
        <begin position="503"/>
        <end position="531"/>
    </location>
</feature>
<feature type="domain" description="C2H2-type" evidence="6">
    <location>
        <begin position="302"/>
        <end position="334"/>
    </location>
</feature>
<evidence type="ECO:0000256" key="5">
    <source>
        <dbReference type="PROSITE-ProRule" id="PRU00042"/>
    </source>
</evidence>
<dbReference type="Pfam" id="PF13912">
    <property type="entry name" value="zf-C2H2_6"/>
    <property type="match status" value="5"/>
</dbReference>
<feature type="domain" description="C2H2-type" evidence="6">
    <location>
        <begin position="475"/>
        <end position="502"/>
    </location>
</feature>
<dbReference type="OrthoDB" id="6077919at2759"/>
<dbReference type="SMART" id="SM00355">
    <property type="entry name" value="ZnF_C2H2"/>
    <property type="match status" value="16"/>
</dbReference>
<dbReference type="PROSITE" id="PS00028">
    <property type="entry name" value="ZINC_FINGER_C2H2_1"/>
    <property type="match status" value="13"/>
</dbReference>
<organism evidence="7 8">
    <name type="scientific">Pararge aegeria aegeria</name>
    <dbReference type="NCBI Taxonomy" id="348720"/>
    <lineage>
        <taxon>Eukaryota</taxon>
        <taxon>Metazoa</taxon>
        <taxon>Ecdysozoa</taxon>
        <taxon>Arthropoda</taxon>
        <taxon>Hexapoda</taxon>
        <taxon>Insecta</taxon>
        <taxon>Pterygota</taxon>
        <taxon>Neoptera</taxon>
        <taxon>Endopterygota</taxon>
        <taxon>Lepidoptera</taxon>
        <taxon>Glossata</taxon>
        <taxon>Ditrysia</taxon>
        <taxon>Papilionoidea</taxon>
        <taxon>Nymphalidae</taxon>
        <taxon>Satyrinae</taxon>
        <taxon>Satyrini</taxon>
        <taxon>Parargina</taxon>
        <taxon>Pararge</taxon>
    </lineage>
</organism>
<evidence type="ECO:0000313" key="8">
    <source>
        <dbReference type="Proteomes" id="UP000838756"/>
    </source>
</evidence>
<dbReference type="Gene3D" id="3.30.160.60">
    <property type="entry name" value="Classic Zinc Finger"/>
    <property type="match status" value="6"/>
</dbReference>
<feature type="domain" description="C2H2-type" evidence="6">
    <location>
        <begin position="274"/>
        <end position="301"/>
    </location>
</feature>
<dbReference type="GO" id="GO:0008270">
    <property type="term" value="F:zinc ion binding"/>
    <property type="evidence" value="ECO:0007669"/>
    <property type="project" value="UniProtKB-KW"/>
</dbReference>